<feature type="region of interest" description="Disordered" evidence="2">
    <location>
        <begin position="103"/>
        <end position="251"/>
    </location>
</feature>
<keyword evidence="1" id="KW-0694">RNA-binding</keyword>
<dbReference type="InterPro" id="IPR036882">
    <property type="entry name" value="Alba-like_dom_sf"/>
</dbReference>
<feature type="compositionally biased region" description="Basic residues" evidence="2">
    <location>
        <begin position="214"/>
        <end position="223"/>
    </location>
</feature>
<dbReference type="EMBL" id="MPUH01001647">
    <property type="protein sequence ID" value="OMJ66734.1"/>
    <property type="molecule type" value="Genomic_DNA"/>
</dbReference>
<dbReference type="SUPFAM" id="SSF82704">
    <property type="entry name" value="AlbA-like"/>
    <property type="match status" value="1"/>
</dbReference>
<protein>
    <recommendedName>
        <fullName evidence="3">DNA/RNA-binding protein Alba-like domain-containing protein</fullName>
    </recommendedName>
</protein>
<dbReference type="Pfam" id="PF01918">
    <property type="entry name" value="Alba"/>
    <property type="match status" value="1"/>
</dbReference>
<feature type="domain" description="DNA/RNA-binding protein Alba-like" evidence="3">
    <location>
        <begin position="6"/>
        <end position="62"/>
    </location>
</feature>
<evidence type="ECO:0000313" key="4">
    <source>
        <dbReference type="EMBL" id="OMJ66734.1"/>
    </source>
</evidence>
<keyword evidence="5" id="KW-1185">Reference proteome</keyword>
<dbReference type="Proteomes" id="UP000187209">
    <property type="component" value="Unassembled WGS sequence"/>
</dbReference>
<proteinExistence type="predicted"/>
<evidence type="ECO:0000259" key="3">
    <source>
        <dbReference type="Pfam" id="PF01918"/>
    </source>
</evidence>
<feature type="compositionally biased region" description="Basic residues" evidence="2">
    <location>
        <begin position="164"/>
        <end position="174"/>
    </location>
</feature>
<organism evidence="4 5">
    <name type="scientific">Stentor coeruleus</name>
    <dbReference type="NCBI Taxonomy" id="5963"/>
    <lineage>
        <taxon>Eukaryota</taxon>
        <taxon>Sar</taxon>
        <taxon>Alveolata</taxon>
        <taxon>Ciliophora</taxon>
        <taxon>Postciliodesmatophora</taxon>
        <taxon>Heterotrichea</taxon>
        <taxon>Heterotrichida</taxon>
        <taxon>Stentoridae</taxon>
        <taxon>Stentor</taxon>
    </lineage>
</organism>
<dbReference type="OrthoDB" id="311486at2759"/>
<feature type="compositionally biased region" description="Basic and acidic residues" evidence="2">
    <location>
        <begin position="175"/>
        <end position="189"/>
    </location>
</feature>
<sequence>MSSEEVMVAQNQGIGQKITQVAILLQTQREATITAINLAIPAAINLVEIIKHRVKGLYQVNSFERVPDSKKTRMKIKLSLNPLNPADKGFQDPIPESQVIEKTLDDLKKPPQRTFAPGEENRRPEYTDRPARRRGGRRPRGGETMPRSDEKEHQEEEKTSWPRGNRRTRRVRRGGRNDRGDGDRGDRGGRGGRGYRGYRGDRGDRDYQGNSQRYSRRSRPRRGPPRDGITAESEAKAPAVINVGNWDDVKS</sequence>
<dbReference type="InterPro" id="IPR002775">
    <property type="entry name" value="DNA/RNA-bd_Alba-like"/>
</dbReference>
<gene>
    <name evidence="4" type="ORF">SteCoe_36327</name>
</gene>
<dbReference type="Gene3D" id="3.30.110.20">
    <property type="entry name" value="Alba-like domain"/>
    <property type="match status" value="1"/>
</dbReference>
<name>A0A1R2AQD7_9CILI</name>
<dbReference type="AlphaFoldDB" id="A0A1R2AQD7"/>
<feature type="compositionally biased region" description="Basic and acidic residues" evidence="2">
    <location>
        <begin position="119"/>
        <end position="130"/>
    </location>
</feature>
<reference evidence="4 5" key="1">
    <citation type="submission" date="2016-11" db="EMBL/GenBank/DDBJ databases">
        <title>The macronuclear genome of Stentor coeruleus: a giant cell with tiny introns.</title>
        <authorList>
            <person name="Slabodnick M."/>
            <person name="Ruby J.G."/>
            <person name="Reiff S.B."/>
            <person name="Swart E.C."/>
            <person name="Gosai S."/>
            <person name="Prabakaran S."/>
            <person name="Witkowska E."/>
            <person name="Larue G.E."/>
            <person name="Fisher S."/>
            <person name="Freeman R.M."/>
            <person name="Gunawardena J."/>
            <person name="Chu W."/>
            <person name="Stover N.A."/>
            <person name="Gregory B.D."/>
            <person name="Nowacki M."/>
            <person name="Derisi J."/>
            <person name="Roy S.W."/>
            <person name="Marshall W.F."/>
            <person name="Sood P."/>
        </authorList>
    </citation>
    <scope>NUCLEOTIDE SEQUENCE [LARGE SCALE GENOMIC DNA]</scope>
    <source>
        <strain evidence="4">WM001</strain>
    </source>
</reference>
<feature type="compositionally biased region" description="Basic and acidic residues" evidence="2">
    <location>
        <begin position="198"/>
        <end position="207"/>
    </location>
</feature>
<evidence type="ECO:0000256" key="1">
    <source>
        <dbReference type="ARBA" id="ARBA00022884"/>
    </source>
</evidence>
<accession>A0A1R2AQD7</accession>
<comment type="caution">
    <text evidence="4">The sequence shown here is derived from an EMBL/GenBank/DDBJ whole genome shotgun (WGS) entry which is preliminary data.</text>
</comment>
<evidence type="ECO:0000256" key="2">
    <source>
        <dbReference type="SAM" id="MobiDB-lite"/>
    </source>
</evidence>
<feature type="compositionally biased region" description="Basic and acidic residues" evidence="2">
    <location>
        <begin position="146"/>
        <end position="160"/>
    </location>
</feature>
<evidence type="ECO:0000313" key="5">
    <source>
        <dbReference type="Proteomes" id="UP000187209"/>
    </source>
</evidence>
<dbReference type="GO" id="GO:0003723">
    <property type="term" value="F:RNA binding"/>
    <property type="evidence" value="ECO:0007669"/>
    <property type="project" value="UniProtKB-KW"/>
</dbReference>